<evidence type="ECO:0000313" key="2">
    <source>
        <dbReference type="EMBL" id="MDU0370474.1"/>
    </source>
</evidence>
<proteinExistence type="predicted"/>
<evidence type="ECO:0000313" key="3">
    <source>
        <dbReference type="Proteomes" id="UP001250698"/>
    </source>
</evidence>
<accession>A0ABU3TGI8</accession>
<gene>
    <name evidence="2" type="ORF">ROI90_08735</name>
</gene>
<dbReference type="SUPFAM" id="SSF52980">
    <property type="entry name" value="Restriction endonuclease-like"/>
    <property type="match status" value="1"/>
</dbReference>
<organism evidence="2 3">
    <name type="scientific">Hymenobacter endophyticus</name>
    <dbReference type="NCBI Taxonomy" id="3076335"/>
    <lineage>
        <taxon>Bacteria</taxon>
        <taxon>Pseudomonadati</taxon>
        <taxon>Bacteroidota</taxon>
        <taxon>Cytophagia</taxon>
        <taxon>Cytophagales</taxon>
        <taxon>Hymenobacteraceae</taxon>
        <taxon>Hymenobacter</taxon>
    </lineage>
</organism>
<dbReference type="GO" id="GO:0004519">
    <property type="term" value="F:endonuclease activity"/>
    <property type="evidence" value="ECO:0007669"/>
    <property type="project" value="UniProtKB-KW"/>
</dbReference>
<dbReference type="InterPro" id="IPR007560">
    <property type="entry name" value="Restrct_endonuc_IV_Mrr"/>
</dbReference>
<sequence length="188" mass="21212">MRSYEDLVTHLTPTEFELFVKSHLEKIGTGLTSFEAKHNQKLAGHDGTYQIDVKAVFQALGCDFLVLVECKHQSARVKREVVEVLFNRIIALGAQKGIIFSTAGFQSGAVEFATSHGIALVHVIEGRFTYQVKSAEKEEYYSLPSWIEIPKYVGDFAYINRQGFEGRSSIEIGRMDDLYSFLFNGFVE</sequence>
<comment type="caution">
    <text evidence="2">The sequence shown here is derived from an EMBL/GenBank/DDBJ whole genome shotgun (WGS) entry which is preliminary data.</text>
</comment>
<keyword evidence="2" id="KW-0255">Endonuclease</keyword>
<feature type="domain" description="Restriction endonuclease type IV Mrr" evidence="1">
    <location>
        <begin position="10"/>
        <end position="122"/>
    </location>
</feature>
<keyword evidence="2" id="KW-0540">Nuclease</keyword>
<dbReference type="Pfam" id="PF04471">
    <property type="entry name" value="Mrr_cat"/>
    <property type="match status" value="1"/>
</dbReference>
<reference evidence="2 3" key="1">
    <citation type="submission" date="2023-10" db="EMBL/GenBank/DDBJ databases">
        <title>Hymenobacter endophyticus sp. nov., an isolate from the leaf tissues of wheat.</title>
        <authorList>
            <person name="Dai Y."/>
        </authorList>
    </citation>
    <scope>NUCLEOTIDE SEQUENCE [LARGE SCALE GENOMIC DNA]</scope>
    <source>
        <strain evidence="2 3">ZK17L-C2</strain>
    </source>
</reference>
<protein>
    <submittedName>
        <fullName evidence="2">Restriction endonuclease</fullName>
    </submittedName>
</protein>
<name>A0ABU3TGI8_9BACT</name>
<dbReference type="PANTHER" id="PTHR30015">
    <property type="entry name" value="MRR RESTRICTION SYSTEM PROTEIN"/>
    <property type="match status" value="1"/>
</dbReference>
<dbReference type="InterPro" id="IPR052906">
    <property type="entry name" value="Type_IV_Methyl-Rstrct_Enzyme"/>
</dbReference>
<dbReference type="RefSeq" id="WP_315997954.1">
    <property type="nucleotide sequence ID" value="NZ_JAWDJT010000004.1"/>
</dbReference>
<keyword evidence="3" id="KW-1185">Reference proteome</keyword>
<dbReference type="PANTHER" id="PTHR30015:SF7">
    <property type="entry name" value="TYPE IV METHYL-DIRECTED RESTRICTION ENZYME ECOKMRR"/>
    <property type="match status" value="1"/>
</dbReference>
<dbReference type="EMBL" id="JAWDJT010000004">
    <property type="protein sequence ID" value="MDU0370474.1"/>
    <property type="molecule type" value="Genomic_DNA"/>
</dbReference>
<evidence type="ECO:0000259" key="1">
    <source>
        <dbReference type="Pfam" id="PF04471"/>
    </source>
</evidence>
<dbReference type="Gene3D" id="3.40.1350.10">
    <property type="match status" value="1"/>
</dbReference>
<keyword evidence="2" id="KW-0378">Hydrolase</keyword>
<dbReference type="Proteomes" id="UP001250698">
    <property type="component" value="Unassembled WGS sequence"/>
</dbReference>
<dbReference type="InterPro" id="IPR011856">
    <property type="entry name" value="tRNA_endonuc-like_dom_sf"/>
</dbReference>
<dbReference type="InterPro" id="IPR011335">
    <property type="entry name" value="Restrct_endonuc-II-like"/>
</dbReference>